<name>A0A2W2DLY3_9ACTN</name>
<gene>
    <name evidence="1" type="ORF">C1I95_24755</name>
</gene>
<keyword evidence="2" id="KW-1185">Reference proteome</keyword>
<organism evidence="1 2">
    <name type="scientific">Micromonospora craterilacus</name>
    <dbReference type="NCBI Taxonomy" id="1655439"/>
    <lineage>
        <taxon>Bacteria</taxon>
        <taxon>Bacillati</taxon>
        <taxon>Actinomycetota</taxon>
        <taxon>Actinomycetes</taxon>
        <taxon>Micromonosporales</taxon>
        <taxon>Micromonosporaceae</taxon>
        <taxon>Micromonospora</taxon>
    </lineage>
</organism>
<dbReference type="EMBL" id="POTY01000192">
    <property type="protein sequence ID" value="PZG12956.1"/>
    <property type="molecule type" value="Genomic_DNA"/>
</dbReference>
<evidence type="ECO:0000313" key="1">
    <source>
        <dbReference type="EMBL" id="PZG12956.1"/>
    </source>
</evidence>
<dbReference type="Proteomes" id="UP000248924">
    <property type="component" value="Unassembled WGS sequence"/>
</dbReference>
<reference evidence="1 2" key="1">
    <citation type="submission" date="2018-01" db="EMBL/GenBank/DDBJ databases">
        <title>Draft genome sequence of Jishengella sp. NA12.</title>
        <authorList>
            <person name="Sahin N."/>
            <person name="Ay H."/>
            <person name="Saygin H."/>
        </authorList>
    </citation>
    <scope>NUCLEOTIDE SEQUENCE [LARGE SCALE GENOMIC DNA]</scope>
    <source>
        <strain evidence="1 2">NA12</strain>
    </source>
</reference>
<evidence type="ECO:0000313" key="2">
    <source>
        <dbReference type="Proteomes" id="UP000248924"/>
    </source>
</evidence>
<accession>A0A2W2DLY3</accession>
<comment type="caution">
    <text evidence="1">The sequence shown here is derived from an EMBL/GenBank/DDBJ whole genome shotgun (WGS) entry which is preliminary data.</text>
</comment>
<protein>
    <submittedName>
        <fullName evidence="1">Uncharacterized protein</fullName>
    </submittedName>
</protein>
<dbReference type="AlphaFoldDB" id="A0A2W2DLY3"/>
<proteinExistence type="predicted"/>
<dbReference type="RefSeq" id="WP_111217133.1">
    <property type="nucleotide sequence ID" value="NZ_POTY01000192.1"/>
</dbReference>
<sequence length="128" mass="13744">MTDIADWVREEQDLLWSDLNEAINRAIDGTWSQQAAGIARRIVEAARLVGPTEYGEVGWSLLAGGVYEAVLTAGGITPVLPDGQGWRRFDAVMAGSGGTRAALSRRYAGTVAAINTPREQNWINGGDE</sequence>